<dbReference type="InterPro" id="IPR036873">
    <property type="entry name" value="Rhodanese-like_dom_sf"/>
</dbReference>
<evidence type="ECO:0000313" key="2">
    <source>
        <dbReference type="EMBL" id="SJN42110.1"/>
    </source>
</evidence>
<dbReference type="PANTHER" id="PTHR43031:SF1">
    <property type="entry name" value="PYRIDINE NUCLEOTIDE-DISULPHIDE OXIDOREDUCTASE"/>
    <property type="match status" value="1"/>
</dbReference>
<dbReference type="PROSITE" id="PS50206">
    <property type="entry name" value="RHODANESE_3"/>
    <property type="match status" value="1"/>
</dbReference>
<reference evidence="2 3" key="1">
    <citation type="submission" date="2017-02" db="EMBL/GenBank/DDBJ databases">
        <authorList>
            <person name="Peterson S.W."/>
        </authorList>
    </citation>
    <scope>NUCLEOTIDE SEQUENCE [LARGE SCALE GENOMIC DNA]</scope>
    <source>
        <strain evidence="2 3">LSP_Lj1</strain>
    </source>
</reference>
<gene>
    <name evidence="2" type="ORF">FM114_13320</name>
</gene>
<evidence type="ECO:0000313" key="3">
    <source>
        <dbReference type="Proteomes" id="UP000188342"/>
    </source>
</evidence>
<dbReference type="Proteomes" id="UP000188342">
    <property type="component" value="Unassembled WGS sequence"/>
</dbReference>
<dbReference type="STRING" id="1255658.FM114_13320"/>
<feature type="domain" description="Rhodanese" evidence="1">
    <location>
        <begin position="37"/>
        <end position="124"/>
    </location>
</feature>
<accession>A0A1R4KCR0</accession>
<dbReference type="SMART" id="SM00450">
    <property type="entry name" value="RHOD"/>
    <property type="match status" value="1"/>
</dbReference>
<keyword evidence="2" id="KW-0808">Transferase</keyword>
<dbReference type="GO" id="GO:0016740">
    <property type="term" value="F:transferase activity"/>
    <property type="evidence" value="ECO:0007669"/>
    <property type="project" value="UniProtKB-KW"/>
</dbReference>
<dbReference type="CDD" id="cd00158">
    <property type="entry name" value="RHOD"/>
    <property type="match status" value="1"/>
</dbReference>
<dbReference type="Pfam" id="PF00581">
    <property type="entry name" value="Rhodanese"/>
    <property type="match status" value="1"/>
</dbReference>
<dbReference type="SUPFAM" id="SSF52821">
    <property type="entry name" value="Rhodanese/Cell cycle control phosphatase"/>
    <property type="match status" value="1"/>
</dbReference>
<protein>
    <submittedName>
        <fullName evidence="2">Rhodanese-related sulfurtransferase</fullName>
    </submittedName>
</protein>
<dbReference type="AlphaFoldDB" id="A0A1R4KCR0"/>
<keyword evidence="3" id="KW-1185">Reference proteome</keyword>
<dbReference type="Gene3D" id="3.40.250.10">
    <property type="entry name" value="Rhodanese-like domain"/>
    <property type="match status" value="1"/>
</dbReference>
<dbReference type="PANTHER" id="PTHR43031">
    <property type="entry name" value="FAD-DEPENDENT OXIDOREDUCTASE"/>
    <property type="match status" value="1"/>
</dbReference>
<dbReference type="EMBL" id="FUKQ01000047">
    <property type="protein sequence ID" value="SJN42110.1"/>
    <property type="molecule type" value="Genomic_DNA"/>
</dbReference>
<evidence type="ECO:0000259" key="1">
    <source>
        <dbReference type="PROSITE" id="PS50206"/>
    </source>
</evidence>
<dbReference type="InterPro" id="IPR050229">
    <property type="entry name" value="GlpE_sulfurtransferase"/>
</dbReference>
<sequence length="131" mass="14082">MVPMGLRDRLINKMTPEGGISVDEALALMAKGSVMCDVRGLNEYEAGHVPGSRLVDVKALAENVMDAVYEGDPFAEPDKPILLICDTGLRSGHAVKLVEAQGMKAEFVHGGLIAWKEAGQFLLPGPPRTKR</sequence>
<dbReference type="InterPro" id="IPR001763">
    <property type="entry name" value="Rhodanese-like_dom"/>
</dbReference>
<proteinExistence type="predicted"/>
<organism evidence="2 3">
    <name type="scientific">Luteococcus japonicus LSP_Lj1</name>
    <dbReference type="NCBI Taxonomy" id="1255658"/>
    <lineage>
        <taxon>Bacteria</taxon>
        <taxon>Bacillati</taxon>
        <taxon>Actinomycetota</taxon>
        <taxon>Actinomycetes</taxon>
        <taxon>Propionibacteriales</taxon>
        <taxon>Propionibacteriaceae</taxon>
        <taxon>Luteococcus</taxon>
    </lineage>
</organism>
<name>A0A1R4KCR0_9ACTN</name>